<gene>
    <name evidence="3" type="ORF">FTUN_4763</name>
</gene>
<feature type="compositionally biased region" description="Gly residues" evidence="1">
    <location>
        <begin position="23"/>
        <end position="32"/>
    </location>
</feature>
<evidence type="ECO:0000313" key="4">
    <source>
        <dbReference type="Proteomes" id="UP000503447"/>
    </source>
</evidence>
<dbReference type="KEGG" id="ftj:FTUN_4763"/>
<dbReference type="SUPFAM" id="SSF53067">
    <property type="entry name" value="Actin-like ATPase domain"/>
    <property type="match status" value="1"/>
</dbReference>
<name>A0A6M5YT69_9BACT</name>
<accession>A0A6M5YT69</accession>
<dbReference type="InterPro" id="IPR002756">
    <property type="entry name" value="MfnF"/>
</dbReference>
<keyword evidence="4" id="KW-1185">Reference proteome</keyword>
<dbReference type="RefSeq" id="WP_171472618.1">
    <property type="nucleotide sequence ID" value="NZ_CP053452.2"/>
</dbReference>
<feature type="domain" description="Hydantoinase A/oxoprolinase" evidence="2">
    <location>
        <begin position="72"/>
        <end position="282"/>
    </location>
</feature>
<dbReference type="Proteomes" id="UP000503447">
    <property type="component" value="Chromosome"/>
</dbReference>
<dbReference type="InterPro" id="IPR043129">
    <property type="entry name" value="ATPase_NBD"/>
</dbReference>
<sequence>MASIVLGLDIGGANLKAATADKAGGGGRGEPTGGSPHPRAVSVPFPLWKQPDKLPAALAELVAKFPDADELAVTMTGELCDCFETKRDGVHAIIAAVRFASGGRPIHVWSTDGRFLNSEEAKRNHMKVAAANWHALATFAGHYAPEGRAILVDIGSTTTDIIPILDGVPVAVGKTDYDRLFSGELAYTGVRRTPVCAIAPWFVAAELFATTLDVYLVLGMVPEDPNDRDTADGRPATRKYARARLARMFCGDADGVPEDAVEAFASSILSNQIVQLQDCLSRVNGHLRVLEAPGRWAVPRPFHLTEDPPRWSLSNLLSRRLMPLLRGLTGKGAAVRAELVEEGVAHIVSGAGEFLAQRVINEPHHISLNDELGPEVSACAPAYAVAVLAAERRP</sequence>
<dbReference type="EMBL" id="CP053452">
    <property type="protein sequence ID" value="QJW97198.1"/>
    <property type="molecule type" value="Genomic_DNA"/>
</dbReference>
<dbReference type="InterPro" id="IPR002821">
    <property type="entry name" value="Hydantoinase_A"/>
</dbReference>
<reference evidence="4" key="1">
    <citation type="submission" date="2020-05" db="EMBL/GenBank/DDBJ databases">
        <title>Frigoriglobus tundricola gen. nov., sp. nov., a psychrotolerant cellulolytic planctomycete of the family Gemmataceae with two divergent copies of 16S rRNA gene.</title>
        <authorList>
            <person name="Kulichevskaya I.S."/>
            <person name="Ivanova A.A."/>
            <person name="Naumoff D.G."/>
            <person name="Beletsky A.V."/>
            <person name="Rijpstra W.I.C."/>
            <person name="Sinninghe Damste J.S."/>
            <person name="Mardanov A.V."/>
            <person name="Ravin N.V."/>
            <person name="Dedysh S.N."/>
        </authorList>
    </citation>
    <scope>NUCLEOTIDE SEQUENCE [LARGE SCALE GENOMIC DNA]</scope>
    <source>
        <strain evidence="4">PL17</strain>
    </source>
</reference>
<organism evidence="3 4">
    <name type="scientific">Frigoriglobus tundricola</name>
    <dbReference type="NCBI Taxonomy" id="2774151"/>
    <lineage>
        <taxon>Bacteria</taxon>
        <taxon>Pseudomonadati</taxon>
        <taxon>Planctomycetota</taxon>
        <taxon>Planctomycetia</taxon>
        <taxon>Gemmatales</taxon>
        <taxon>Gemmataceae</taxon>
        <taxon>Frigoriglobus</taxon>
    </lineage>
</organism>
<dbReference type="Pfam" id="PF01968">
    <property type="entry name" value="Hydantoinase_A"/>
    <property type="match status" value="1"/>
</dbReference>
<feature type="region of interest" description="Disordered" evidence="1">
    <location>
        <begin position="20"/>
        <end position="39"/>
    </location>
</feature>
<evidence type="ECO:0000259" key="2">
    <source>
        <dbReference type="Pfam" id="PF01968"/>
    </source>
</evidence>
<dbReference type="Gene3D" id="3.30.420.40">
    <property type="match status" value="1"/>
</dbReference>
<dbReference type="GO" id="GO:0016787">
    <property type="term" value="F:hydrolase activity"/>
    <property type="evidence" value="ECO:0007669"/>
    <property type="project" value="InterPro"/>
</dbReference>
<evidence type="ECO:0000313" key="3">
    <source>
        <dbReference type="EMBL" id="QJW97198.1"/>
    </source>
</evidence>
<dbReference type="Gene3D" id="3.30.420.190">
    <property type="entry name" value="conserved archaeal protein q6m145"/>
    <property type="match status" value="2"/>
</dbReference>
<dbReference type="NCBIfam" id="TIGR03123">
    <property type="entry name" value="one_C_unchar_1"/>
    <property type="match status" value="1"/>
</dbReference>
<dbReference type="AlphaFoldDB" id="A0A6M5YT69"/>
<proteinExistence type="predicted"/>
<evidence type="ECO:0000256" key="1">
    <source>
        <dbReference type="SAM" id="MobiDB-lite"/>
    </source>
</evidence>
<protein>
    <submittedName>
        <fullName evidence="3">4-[[4-(2-aminoethyl)phenoxy]-methyl]-2-furanmethanamine-glutamate synthase</fullName>
    </submittedName>
</protein>